<sequence length="177" mass="19585">MKNDNTKEGRKVLAQAKAEHRHAYFIQNCFECPLLYIGMKNVILDLLHVGDLNINKQVHKQAIRRHLDEYTAAKVADFYAGTGAKISLVGKNGTRRDKWFKGALRAGMILGNERFPGGVAAWPPSLVCLIGFCKLQKRDKAGAVHQVTSLNAILTVDHHNLGGVLVRTRRLGDLSSS</sequence>
<accession>A0A7S4BNM6</accession>
<gene>
    <name evidence="1" type="ORF">PCAR00345_LOCUS24366</name>
</gene>
<dbReference type="EMBL" id="HBIZ01038162">
    <property type="protein sequence ID" value="CAE0771754.1"/>
    <property type="molecule type" value="Transcribed_RNA"/>
</dbReference>
<reference evidence="1" key="1">
    <citation type="submission" date="2021-01" db="EMBL/GenBank/DDBJ databases">
        <authorList>
            <person name="Corre E."/>
            <person name="Pelletier E."/>
            <person name="Niang G."/>
            <person name="Scheremetjew M."/>
            <person name="Finn R."/>
            <person name="Kale V."/>
            <person name="Holt S."/>
            <person name="Cochrane G."/>
            <person name="Meng A."/>
            <person name="Brown T."/>
            <person name="Cohen L."/>
        </authorList>
    </citation>
    <scope>NUCLEOTIDE SEQUENCE</scope>
    <source>
        <strain evidence="1">CCMP645</strain>
    </source>
</reference>
<protein>
    <submittedName>
        <fullName evidence="1">Uncharacterized protein</fullName>
    </submittedName>
</protein>
<name>A0A7S4BNM6_CHRCT</name>
<organism evidence="1">
    <name type="scientific">Chrysotila carterae</name>
    <name type="common">Marine alga</name>
    <name type="synonym">Syracosphaera carterae</name>
    <dbReference type="NCBI Taxonomy" id="13221"/>
    <lineage>
        <taxon>Eukaryota</taxon>
        <taxon>Haptista</taxon>
        <taxon>Haptophyta</taxon>
        <taxon>Prymnesiophyceae</taxon>
        <taxon>Isochrysidales</taxon>
        <taxon>Isochrysidaceae</taxon>
        <taxon>Chrysotila</taxon>
    </lineage>
</organism>
<dbReference type="AlphaFoldDB" id="A0A7S4BNM6"/>
<proteinExistence type="predicted"/>
<evidence type="ECO:0000313" key="1">
    <source>
        <dbReference type="EMBL" id="CAE0771754.1"/>
    </source>
</evidence>